<keyword evidence="4" id="KW-1185">Reference proteome</keyword>
<dbReference type="PROSITE" id="PS50110">
    <property type="entry name" value="RESPONSE_REGULATORY"/>
    <property type="match status" value="1"/>
</dbReference>
<evidence type="ECO:0000313" key="4">
    <source>
        <dbReference type="Proteomes" id="UP001430804"/>
    </source>
</evidence>
<feature type="modified residue" description="4-aspartylphosphate" evidence="1">
    <location>
        <position position="55"/>
    </location>
</feature>
<protein>
    <recommendedName>
        <fullName evidence="2">Response regulatory domain-containing protein</fullName>
    </recommendedName>
</protein>
<dbReference type="InterPro" id="IPR001789">
    <property type="entry name" value="Sig_transdc_resp-reg_receiver"/>
</dbReference>
<dbReference type="SMART" id="SM00448">
    <property type="entry name" value="REC"/>
    <property type="match status" value="1"/>
</dbReference>
<proteinExistence type="predicted"/>
<reference evidence="3" key="1">
    <citation type="submission" date="2021-07" db="EMBL/GenBank/DDBJ databases">
        <title>Pseudohoeflea marina sp. nov. a polyhydroxyalcanoate-producing bacterium.</title>
        <authorList>
            <person name="Zheng W."/>
            <person name="Yu S."/>
            <person name="Huang Y."/>
        </authorList>
    </citation>
    <scope>NUCLEOTIDE SEQUENCE</scope>
    <source>
        <strain evidence="3">DP4N28-3</strain>
    </source>
</reference>
<feature type="domain" description="Response regulatory" evidence="2">
    <location>
        <begin position="6"/>
        <end position="116"/>
    </location>
</feature>
<sequence>MTQKQTVLLVEDDPIIALDALESIEEQGFKCLVAHDPRTALAVLAASWIDCALLDFDLGGETSVPVADVLSQCGRPFAVVSGRDHAELINRIPTAARIYGKPVDYGKLARELVNQTAAGAMARSLA</sequence>
<comment type="caution">
    <text evidence="3">The sequence shown here is derived from an EMBL/GenBank/DDBJ whole genome shotgun (WGS) entry which is preliminary data.</text>
</comment>
<dbReference type="EMBL" id="JAHWQX010000001">
    <property type="protein sequence ID" value="MBW3096405.1"/>
    <property type="molecule type" value="Genomic_DNA"/>
</dbReference>
<evidence type="ECO:0000259" key="2">
    <source>
        <dbReference type="PROSITE" id="PS50110"/>
    </source>
</evidence>
<dbReference type="Proteomes" id="UP001430804">
    <property type="component" value="Unassembled WGS sequence"/>
</dbReference>
<evidence type="ECO:0000256" key="1">
    <source>
        <dbReference type="PROSITE-ProRule" id="PRU00169"/>
    </source>
</evidence>
<accession>A0ABS6WMS2</accession>
<organism evidence="3 4">
    <name type="scientific">Pseudohoeflea coraliihabitans</name>
    <dbReference type="NCBI Taxonomy" id="2860393"/>
    <lineage>
        <taxon>Bacteria</taxon>
        <taxon>Pseudomonadati</taxon>
        <taxon>Pseudomonadota</taxon>
        <taxon>Alphaproteobacteria</taxon>
        <taxon>Hyphomicrobiales</taxon>
        <taxon>Rhizobiaceae</taxon>
        <taxon>Pseudohoeflea</taxon>
    </lineage>
</organism>
<dbReference type="RefSeq" id="WP_219200066.1">
    <property type="nucleotide sequence ID" value="NZ_JAHWQX010000001.1"/>
</dbReference>
<name>A0ABS6WMS2_9HYPH</name>
<evidence type="ECO:0000313" key="3">
    <source>
        <dbReference type="EMBL" id="MBW3096405.1"/>
    </source>
</evidence>
<gene>
    <name evidence="3" type="ORF">KY465_03825</name>
</gene>
<keyword evidence="1" id="KW-0597">Phosphoprotein</keyword>